<evidence type="ECO:0000313" key="1">
    <source>
        <dbReference type="EMBL" id="KAK5633607.1"/>
    </source>
</evidence>
<sequence>MSEVLCVHTSLARLSPKSRTPSPPSLVRKQEQTYKYAAQGITASLLAGLEDQASVRQLASQSDVIVHTADSTNVTAAEAPIYCLRDGAQRMPQPRDHIAVIDAGEKTDVQICSIGLSEATEKYGGEDTGLTKVVFVSSSGDGVNIAEDRSRFPAKSPR</sequence>
<dbReference type="EMBL" id="JAWHQM010000034">
    <property type="protein sequence ID" value="KAK5633607.1"/>
    <property type="molecule type" value="Genomic_DNA"/>
</dbReference>
<keyword evidence="2" id="KW-1185">Reference proteome</keyword>
<reference evidence="1 2" key="1">
    <citation type="submission" date="2023-10" db="EMBL/GenBank/DDBJ databases">
        <title>Draft genome sequence of Xylaria bambusicola isolate GMP-LS, the root and basal stem rot pathogen of sugarcane in Indonesia.</title>
        <authorList>
            <person name="Selvaraj P."/>
            <person name="Muralishankar V."/>
            <person name="Muruganantham S."/>
            <person name="Sp S."/>
            <person name="Haryani S."/>
            <person name="Lau K.J.X."/>
            <person name="Naqvi N.I."/>
        </authorList>
    </citation>
    <scope>NUCLEOTIDE SEQUENCE [LARGE SCALE GENOMIC DNA]</scope>
    <source>
        <strain evidence="1">GMP-LS</strain>
    </source>
</reference>
<dbReference type="Proteomes" id="UP001305414">
    <property type="component" value="Unassembled WGS sequence"/>
</dbReference>
<organism evidence="1 2">
    <name type="scientific">Xylaria bambusicola</name>
    <dbReference type="NCBI Taxonomy" id="326684"/>
    <lineage>
        <taxon>Eukaryota</taxon>
        <taxon>Fungi</taxon>
        <taxon>Dikarya</taxon>
        <taxon>Ascomycota</taxon>
        <taxon>Pezizomycotina</taxon>
        <taxon>Sordariomycetes</taxon>
        <taxon>Xylariomycetidae</taxon>
        <taxon>Xylariales</taxon>
        <taxon>Xylariaceae</taxon>
        <taxon>Xylaria</taxon>
    </lineage>
</organism>
<proteinExistence type="predicted"/>
<comment type="caution">
    <text evidence="1">The sequence shown here is derived from an EMBL/GenBank/DDBJ whole genome shotgun (WGS) entry which is preliminary data.</text>
</comment>
<name>A0AAN7Z8W5_9PEZI</name>
<evidence type="ECO:0000313" key="2">
    <source>
        <dbReference type="Proteomes" id="UP001305414"/>
    </source>
</evidence>
<protein>
    <submittedName>
        <fullName evidence="1">Uncharacterized protein</fullName>
    </submittedName>
</protein>
<dbReference type="AlphaFoldDB" id="A0AAN7Z8W5"/>
<gene>
    <name evidence="1" type="ORF">RRF57_009321</name>
</gene>
<accession>A0AAN7Z8W5</accession>